<dbReference type="Proteomes" id="UP000824890">
    <property type="component" value="Unassembled WGS sequence"/>
</dbReference>
<comment type="caution">
    <text evidence="1">The sequence shown here is derived from an EMBL/GenBank/DDBJ whole genome shotgun (WGS) entry which is preliminary data.</text>
</comment>
<proteinExistence type="predicted"/>
<keyword evidence="2" id="KW-1185">Reference proteome</keyword>
<organism evidence="1 2">
    <name type="scientific">Brassica napus</name>
    <name type="common">Rape</name>
    <dbReference type="NCBI Taxonomy" id="3708"/>
    <lineage>
        <taxon>Eukaryota</taxon>
        <taxon>Viridiplantae</taxon>
        <taxon>Streptophyta</taxon>
        <taxon>Embryophyta</taxon>
        <taxon>Tracheophyta</taxon>
        <taxon>Spermatophyta</taxon>
        <taxon>Magnoliopsida</taxon>
        <taxon>eudicotyledons</taxon>
        <taxon>Gunneridae</taxon>
        <taxon>Pentapetalae</taxon>
        <taxon>rosids</taxon>
        <taxon>malvids</taxon>
        <taxon>Brassicales</taxon>
        <taxon>Brassicaceae</taxon>
        <taxon>Brassiceae</taxon>
        <taxon>Brassica</taxon>
    </lineage>
</organism>
<accession>A0ABQ7ZB89</accession>
<gene>
    <name evidence="1" type="ORF">HID58_064798</name>
</gene>
<dbReference type="EMBL" id="JAGKQM010000015">
    <property type="protein sequence ID" value="KAH0877404.1"/>
    <property type="molecule type" value="Genomic_DNA"/>
</dbReference>
<protein>
    <submittedName>
        <fullName evidence="1">Uncharacterized protein</fullName>
    </submittedName>
</protein>
<evidence type="ECO:0000313" key="1">
    <source>
        <dbReference type="EMBL" id="KAH0877404.1"/>
    </source>
</evidence>
<sequence>MGQTTYFYTTSIPPIPAKPSGFYPQHLNNLLDSFWPMLTDGIGPNQKKRDHQSVVREFHCMPKILVPELKEDGTLRFPWAARMDPATRNLYRAAKPNFRLDGTLQSTVASNQSVLPTENQELSSVSAKEVREELTAQTLEQGLEPTKESCIEKQSQLNVELKELSIPVNNLTYSKPHPAIFCL</sequence>
<evidence type="ECO:0000313" key="2">
    <source>
        <dbReference type="Proteomes" id="UP000824890"/>
    </source>
</evidence>
<reference evidence="1 2" key="1">
    <citation type="submission" date="2021-05" db="EMBL/GenBank/DDBJ databases">
        <title>Genome Assembly of Synthetic Allotetraploid Brassica napus Reveals Homoeologous Exchanges between Subgenomes.</title>
        <authorList>
            <person name="Davis J.T."/>
        </authorList>
    </citation>
    <scope>NUCLEOTIDE SEQUENCE [LARGE SCALE GENOMIC DNA]</scope>
    <source>
        <strain evidence="2">cv. Da-Ae</strain>
        <tissue evidence="1">Seedling</tissue>
    </source>
</reference>
<name>A0ABQ7ZB89_BRANA</name>